<dbReference type="VEuPathDB" id="FungiDB:ZTRI_20.70"/>
<name>F9XS65_ZYMTI</name>
<sequence length="527" mass="59786">MKQTYLFCPLFLSLSLPFSLALTTTAKTATAMDFTHLWSRHSLLTATIILVVGFLHYTVLDQIPVIRFFLELAFGLDGRIFDFTQRAYLGATKGRDDSLAAALWVSYRALQQIPLPVDEEQFCRSDRALRRISPTPSKLPVDMRWVQCGHFSDDIPSPPNAKLQREFIAPLQVYRDASALSLHTYANIVLPHYNSWLAATTKTHDIISSRLTYGSHYLLDNPFSTPCEFNASHMVNYAPTRFFKLYIGLRCFFYDPLTIDLVQSIHPPAPPQRRSLRVHILPNFARDIDTWRAEIPTNLEHVTPPARCSLRRLPEQCDVPPIATAQREPHMQEEEQPPVVAFDGGLPTSSNHSSSSVVKPLLRPLPEHPKPDHPNAPFLDHQIEQAQRELGISEAQAIDYNSLLDKDFFSADDDTKLAAPVHPLDHIAVRVSLNDALACVQWLIRDPVRGVRIPSQKMRDDHDDLLRRERKAAEAGVLGSRGRRFDISASSNTSWNGEEEEGWNAATRRKGMDIWAWTRCKAMSVWE</sequence>
<keyword evidence="2" id="KW-0732">Signal</keyword>
<organism evidence="3 4">
    <name type="scientific">Zymoseptoria tritici (strain CBS 115943 / IPO323)</name>
    <name type="common">Speckled leaf blotch fungus</name>
    <name type="synonym">Septoria tritici</name>
    <dbReference type="NCBI Taxonomy" id="336722"/>
    <lineage>
        <taxon>Eukaryota</taxon>
        <taxon>Fungi</taxon>
        <taxon>Dikarya</taxon>
        <taxon>Ascomycota</taxon>
        <taxon>Pezizomycotina</taxon>
        <taxon>Dothideomycetes</taxon>
        <taxon>Dothideomycetidae</taxon>
        <taxon>Mycosphaerellales</taxon>
        <taxon>Mycosphaerellaceae</taxon>
        <taxon>Zymoseptoria</taxon>
    </lineage>
</organism>
<protein>
    <submittedName>
        <fullName evidence="3">Uncharacterized protein</fullName>
    </submittedName>
</protein>
<keyword evidence="1" id="KW-0472">Membrane</keyword>
<feature type="signal peptide" evidence="2">
    <location>
        <begin position="1"/>
        <end position="21"/>
    </location>
</feature>
<evidence type="ECO:0000313" key="3">
    <source>
        <dbReference type="EMBL" id="EGP81913.1"/>
    </source>
</evidence>
<dbReference type="RefSeq" id="XP_003846937.1">
    <property type="nucleotide sequence ID" value="XM_003846889.1"/>
</dbReference>
<keyword evidence="1" id="KW-1133">Transmembrane helix</keyword>
<dbReference type="GeneID" id="13396744"/>
<reference evidence="3 4" key="1">
    <citation type="journal article" date="2011" name="PLoS Genet.">
        <title>Finished genome of the fungal wheat pathogen Mycosphaerella graminicola reveals dispensome structure, chromosome plasticity, and stealth pathogenesis.</title>
        <authorList>
            <person name="Goodwin S.B."/>
            <person name="Ben M'barek S."/>
            <person name="Dhillon B."/>
            <person name="Wittenberg A.H.J."/>
            <person name="Crane C.F."/>
            <person name="Hane J.K."/>
            <person name="Foster A.J."/>
            <person name="Van der Lee T.A.J."/>
            <person name="Grimwood J."/>
            <person name="Aerts A."/>
            <person name="Antoniw J."/>
            <person name="Bailey A."/>
            <person name="Bluhm B."/>
            <person name="Bowler J."/>
            <person name="Bristow J."/>
            <person name="van der Burgt A."/>
            <person name="Canto-Canche B."/>
            <person name="Churchill A.C.L."/>
            <person name="Conde-Ferraez L."/>
            <person name="Cools H.J."/>
            <person name="Coutinho P.M."/>
            <person name="Csukai M."/>
            <person name="Dehal P."/>
            <person name="De Wit P."/>
            <person name="Donzelli B."/>
            <person name="van de Geest H.C."/>
            <person name="van Ham R.C.H.J."/>
            <person name="Hammond-Kosack K.E."/>
            <person name="Henrissat B."/>
            <person name="Kilian A."/>
            <person name="Kobayashi A.K."/>
            <person name="Koopmann E."/>
            <person name="Kourmpetis Y."/>
            <person name="Kuzniar A."/>
            <person name="Lindquist E."/>
            <person name="Lombard V."/>
            <person name="Maliepaard C."/>
            <person name="Martins N."/>
            <person name="Mehrabi R."/>
            <person name="Nap J.P.H."/>
            <person name="Ponomarenko A."/>
            <person name="Rudd J.J."/>
            <person name="Salamov A."/>
            <person name="Schmutz J."/>
            <person name="Schouten H.J."/>
            <person name="Shapiro H."/>
            <person name="Stergiopoulos I."/>
            <person name="Torriani S.F.F."/>
            <person name="Tu H."/>
            <person name="de Vries R.P."/>
            <person name="Waalwijk C."/>
            <person name="Ware S.B."/>
            <person name="Wiebenga A."/>
            <person name="Zwiers L.-H."/>
            <person name="Oliver R.P."/>
            <person name="Grigoriev I.V."/>
            <person name="Kema G.H.J."/>
        </authorList>
    </citation>
    <scope>NUCLEOTIDE SEQUENCE [LARGE SCALE GENOMIC DNA]</scope>
    <source>
        <strain evidence="4">CBS 115943 / IPO323</strain>
    </source>
</reference>
<feature type="chain" id="PRO_5003391882" evidence="2">
    <location>
        <begin position="22"/>
        <end position="527"/>
    </location>
</feature>
<dbReference type="KEGG" id="ztr:MYCGRDRAFT_98055"/>
<dbReference type="HOGENOM" id="CLU_517009_0_0_1"/>
<gene>
    <name evidence="3" type="ORF">MYCGRDRAFT_98055</name>
</gene>
<evidence type="ECO:0000256" key="2">
    <source>
        <dbReference type="SAM" id="SignalP"/>
    </source>
</evidence>
<dbReference type="OrthoDB" id="10366614at2759"/>
<dbReference type="EMBL" id="CM001215">
    <property type="protein sequence ID" value="EGP81913.1"/>
    <property type="molecule type" value="Genomic_DNA"/>
</dbReference>
<accession>F9XS65</accession>
<keyword evidence="4" id="KW-1185">Reference proteome</keyword>
<dbReference type="Proteomes" id="UP000008062">
    <property type="component" value="Chromosome 20"/>
</dbReference>
<evidence type="ECO:0000313" key="4">
    <source>
        <dbReference type="Proteomes" id="UP000008062"/>
    </source>
</evidence>
<proteinExistence type="predicted"/>
<keyword evidence="1" id="KW-0812">Transmembrane</keyword>
<feature type="transmembrane region" description="Helical" evidence="1">
    <location>
        <begin position="37"/>
        <end position="60"/>
    </location>
</feature>
<evidence type="ECO:0000256" key="1">
    <source>
        <dbReference type="SAM" id="Phobius"/>
    </source>
</evidence>
<dbReference type="InParanoid" id="F9XS65"/>
<dbReference type="AlphaFoldDB" id="F9XS65"/>